<dbReference type="SUPFAM" id="SSF75304">
    <property type="entry name" value="Amidase signature (AS) enzymes"/>
    <property type="match status" value="1"/>
</dbReference>
<dbReference type="Pfam" id="PF14223">
    <property type="entry name" value="Retrotran_gag_2"/>
    <property type="match status" value="1"/>
</dbReference>
<dbReference type="PANTHER" id="PTHR42678:SF34">
    <property type="entry name" value="OS04G0183300 PROTEIN"/>
    <property type="match status" value="1"/>
</dbReference>
<comment type="caution">
    <text evidence="2">The sequence shown here is derived from an EMBL/GenBank/DDBJ whole genome shotgun (WGS) entry which is preliminary data.</text>
</comment>
<organism evidence="2 3">
    <name type="scientific">Zingiber officinale</name>
    <name type="common">Ginger</name>
    <name type="synonym">Amomum zingiber</name>
    <dbReference type="NCBI Taxonomy" id="94328"/>
    <lineage>
        <taxon>Eukaryota</taxon>
        <taxon>Viridiplantae</taxon>
        <taxon>Streptophyta</taxon>
        <taxon>Embryophyta</taxon>
        <taxon>Tracheophyta</taxon>
        <taxon>Spermatophyta</taxon>
        <taxon>Magnoliopsida</taxon>
        <taxon>Liliopsida</taxon>
        <taxon>Zingiberales</taxon>
        <taxon>Zingiberaceae</taxon>
        <taxon>Zingiber</taxon>
    </lineage>
</organism>
<protein>
    <recommendedName>
        <fullName evidence="1">Retrovirus-related Pol polyprotein from transposon TNT 1-94-like beta-barrel domain-containing protein</fullName>
    </recommendedName>
</protein>
<evidence type="ECO:0000313" key="2">
    <source>
        <dbReference type="EMBL" id="KAG6510075.1"/>
    </source>
</evidence>
<accession>A0A8J5H5F0</accession>
<dbReference type="PANTHER" id="PTHR42678">
    <property type="entry name" value="AMIDASE"/>
    <property type="match status" value="1"/>
</dbReference>
<dbReference type="AlphaFoldDB" id="A0A8J5H5F0"/>
<dbReference type="InterPro" id="IPR036928">
    <property type="entry name" value="AS_sf"/>
</dbReference>
<dbReference type="Gene3D" id="3.90.1300.10">
    <property type="entry name" value="Amidase signature (AS) domain"/>
    <property type="match status" value="1"/>
</dbReference>
<feature type="domain" description="Retrovirus-related Pol polyprotein from transposon TNT 1-94-like beta-barrel" evidence="1">
    <location>
        <begin position="379"/>
        <end position="453"/>
    </location>
</feature>
<sequence length="783" mass="86642">MVDNASETSGISANPMASSGQVQPFFTMADTGGPGLQIVSEKLSETNYASWAVAIELYVEGHDKLNILHGTKVKPDEKDPSFRTWRRDNIQLMTWILNSVSSGIKQVILHNKTAYDMWKTLEQMYGRRHDMLRTYQLSSQIFKLEQGSMSVTNYFATLKGLWDEFDYYRMENWSSTDDHQRYLKLLEKDRIIKFLDGLNAEFENLKGQILGLDPTPSLEQVYYKILSEEGRRRTMNNKGISTISPPIGETSVFIGSANKFRPGGTKGRGDRFCRHCKRTNHDSDFCWEKYPEKKPEKFKHNAKKAPNSGNIAIQKLENEEIIGSSVPSTTGLSSTDIVNLQHLLSRLQASSSVSTPAQAHTGIRSLGLSVTGPSFYSPWVIDSGATDHMTNAANSFISYSLSSGQEKVIIADGTKATVAGKGSIKLTDHFFLSSALHVPSVSINLLSVSSITKQLHCSVTFFPDHCVFQDLETKQTIGTGREVGGLYYYQLETTSALKSAAKLVPHVIPSPISLDVMENGKDAPSLGSQSSPDIITYKRRRHKQGPTVDRLVESDASAPDPVKQLSSSVELIAPQNMNELNLPITVRKGVRNKGAILIENLQIPNMTAIETIGYTTEQIALSAEFKLALNSYLSALPYSPVRTLADVIDFNKKHKIKEKVNEYGQDILLEAENTTGIGPRERDAIALLNELSVKGLERLMAEQRLDAIVTAAALDRLVSGVLAFRGYPGITVPAGYARYGIPFGICFGGLRGSDPKLIEIAYAFEQATLVRKPPELPMFRRNL</sequence>
<name>A0A8J5H5F0_ZINOF</name>
<reference evidence="2 3" key="1">
    <citation type="submission" date="2020-08" db="EMBL/GenBank/DDBJ databases">
        <title>Plant Genome Project.</title>
        <authorList>
            <person name="Zhang R.-G."/>
        </authorList>
    </citation>
    <scope>NUCLEOTIDE SEQUENCE [LARGE SCALE GENOMIC DNA]</scope>
    <source>
        <tissue evidence="2">Rhizome</tissue>
    </source>
</reference>
<keyword evidence="3" id="KW-1185">Reference proteome</keyword>
<dbReference type="InterPro" id="IPR054722">
    <property type="entry name" value="PolX-like_BBD"/>
</dbReference>
<gene>
    <name evidence="2" type="ORF">ZIOFF_028083</name>
</gene>
<evidence type="ECO:0000259" key="1">
    <source>
        <dbReference type="Pfam" id="PF22936"/>
    </source>
</evidence>
<dbReference type="Pfam" id="PF22936">
    <property type="entry name" value="Pol_BBD"/>
    <property type="match status" value="1"/>
</dbReference>
<dbReference type="EMBL" id="JACMSC010000008">
    <property type="protein sequence ID" value="KAG6510075.1"/>
    <property type="molecule type" value="Genomic_DNA"/>
</dbReference>
<evidence type="ECO:0000313" key="3">
    <source>
        <dbReference type="Proteomes" id="UP000734854"/>
    </source>
</evidence>
<dbReference type="Proteomes" id="UP000734854">
    <property type="component" value="Unassembled WGS sequence"/>
</dbReference>
<proteinExistence type="predicted"/>